<reference evidence="2 3" key="1">
    <citation type="journal article" date="2019" name="Commun. Biol.">
        <title>The bagworm genome reveals a unique fibroin gene that provides high tensile strength.</title>
        <authorList>
            <person name="Kono N."/>
            <person name="Nakamura H."/>
            <person name="Ohtoshi R."/>
            <person name="Tomita M."/>
            <person name="Numata K."/>
            <person name="Arakawa K."/>
        </authorList>
    </citation>
    <scope>NUCLEOTIDE SEQUENCE [LARGE SCALE GENOMIC DNA]</scope>
</reference>
<dbReference type="OrthoDB" id="6334212at2759"/>
<dbReference type="STRING" id="151549.A0A4C1XT66"/>
<name>A0A4C1XT66_EUMVA</name>
<dbReference type="EMBL" id="BGZK01000928">
    <property type="protein sequence ID" value="GBP65405.1"/>
    <property type="molecule type" value="Genomic_DNA"/>
</dbReference>
<protein>
    <recommendedName>
        <fullName evidence="1">CHK kinase-like domain-containing protein</fullName>
    </recommendedName>
</protein>
<dbReference type="AlphaFoldDB" id="A0A4C1XT66"/>
<dbReference type="InterPro" id="IPR011009">
    <property type="entry name" value="Kinase-like_dom_sf"/>
</dbReference>
<dbReference type="PANTHER" id="PTHR11012">
    <property type="entry name" value="PROTEIN KINASE-LIKE DOMAIN-CONTAINING"/>
    <property type="match status" value="1"/>
</dbReference>
<feature type="domain" description="CHK kinase-like" evidence="1">
    <location>
        <begin position="121"/>
        <end position="321"/>
    </location>
</feature>
<evidence type="ECO:0000313" key="2">
    <source>
        <dbReference type="EMBL" id="GBP65405.1"/>
    </source>
</evidence>
<evidence type="ECO:0000313" key="3">
    <source>
        <dbReference type="Proteomes" id="UP000299102"/>
    </source>
</evidence>
<comment type="caution">
    <text evidence="2">The sequence shown here is derived from an EMBL/GenBank/DDBJ whole genome shotgun (WGS) entry which is preliminary data.</text>
</comment>
<organism evidence="2 3">
    <name type="scientific">Eumeta variegata</name>
    <name type="common">Bagworm moth</name>
    <name type="synonym">Eumeta japonica</name>
    <dbReference type="NCBI Taxonomy" id="151549"/>
    <lineage>
        <taxon>Eukaryota</taxon>
        <taxon>Metazoa</taxon>
        <taxon>Ecdysozoa</taxon>
        <taxon>Arthropoda</taxon>
        <taxon>Hexapoda</taxon>
        <taxon>Insecta</taxon>
        <taxon>Pterygota</taxon>
        <taxon>Neoptera</taxon>
        <taxon>Endopterygota</taxon>
        <taxon>Lepidoptera</taxon>
        <taxon>Glossata</taxon>
        <taxon>Ditrysia</taxon>
        <taxon>Tineoidea</taxon>
        <taxon>Psychidae</taxon>
        <taxon>Oiketicinae</taxon>
        <taxon>Eumeta</taxon>
    </lineage>
</organism>
<dbReference type="Gene3D" id="3.90.1200.10">
    <property type="match status" value="1"/>
</dbReference>
<dbReference type="SUPFAM" id="SSF56112">
    <property type="entry name" value="Protein kinase-like (PK-like)"/>
    <property type="match status" value="1"/>
</dbReference>
<proteinExistence type="predicted"/>
<accession>A0A4C1XT66</accession>
<dbReference type="Pfam" id="PF02958">
    <property type="entry name" value="EcKL"/>
    <property type="match status" value="1"/>
</dbReference>
<dbReference type="Proteomes" id="UP000299102">
    <property type="component" value="Unassembled WGS sequence"/>
</dbReference>
<dbReference type="SMART" id="SM00587">
    <property type="entry name" value="CHK"/>
    <property type="match status" value="1"/>
</dbReference>
<gene>
    <name evidence="2" type="ORF">EVAR_103287_1</name>
</gene>
<dbReference type="InterPro" id="IPR004119">
    <property type="entry name" value="EcKL"/>
</dbReference>
<keyword evidence="3" id="KW-1185">Reference proteome</keyword>
<evidence type="ECO:0000259" key="1">
    <source>
        <dbReference type="SMART" id="SM00587"/>
    </source>
</evidence>
<sequence length="413" mass="48399">MNSQDIIVTEQQVVSAIRNYLEDDSFSIYGYNITKASDKMLGYLSEYWKLNVQFKIKNEVRSLVFFIKGVPRNNTAKAAVVRELKLFNKELMFYTRIKEKIDIKGIKPWSAKLVEVLEEAYVFEDLSYLGYRNRHKLNTFDRDHTLQALETVARFHSLSLIYEREQSLLSGRPYCINQEFLEHLDRGGYDENDPWFVQCMKGALNAVKKFSAHAKNEAAIVLVENKWRDVWTSALRCCDASARYPNVVAHRDLWSNNILFRYDGAKPIACVLVDFQAVRYQPPAGDVMLLLYCNLDQQMREENMEYFLNYYYEELANYLKNANVSIESVMSKNEFLTSAEEQRQWALVAFACLLPQFWLDDDATTKHFSNSEQFQKILTEDKSSFIELIMNNDDKYKEKVLGVFDEIVERYCL</sequence>
<dbReference type="PANTHER" id="PTHR11012:SF48">
    <property type="entry name" value="CHK KINASE-LIKE DOMAIN-CONTAINING PROTEIN-RELATED"/>
    <property type="match status" value="1"/>
</dbReference>
<dbReference type="InterPro" id="IPR015897">
    <property type="entry name" value="CHK_kinase-like"/>
</dbReference>